<dbReference type="AlphaFoldDB" id="A0A0P6YF24"/>
<sequence>MQPRISTRTKKKAPIAPAMPPGVLLADVLQLAQTFKDEEGMEDNAAYDAALQFLTDWSEPQAANIPDAQPLELGQNMVGVTLRRGSSMVVISVAELASVINQLASMLEQRR</sequence>
<dbReference type="EMBL" id="LGKP01000010">
    <property type="protein sequence ID" value="KPL90777.1"/>
    <property type="molecule type" value="Genomic_DNA"/>
</dbReference>
<keyword evidence="2" id="KW-1185">Reference proteome</keyword>
<reference evidence="1 2" key="1">
    <citation type="submission" date="2015-07" db="EMBL/GenBank/DDBJ databases">
        <title>Whole genome sequence of Herpetosiphon geysericola DSM 7119.</title>
        <authorList>
            <person name="Hemp J."/>
            <person name="Ward L.M."/>
            <person name="Pace L.A."/>
            <person name="Fischer W.W."/>
        </authorList>
    </citation>
    <scope>NUCLEOTIDE SEQUENCE [LARGE SCALE GENOMIC DNA]</scope>
    <source>
        <strain evidence="1 2">DSM 7119</strain>
    </source>
</reference>
<protein>
    <submittedName>
        <fullName evidence="1">Uncharacterized protein</fullName>
    </submittedName>
</protein>
<accession>A0A0P6YF24</accession>
<name>A0A0P6YF24_9CHLR</name>
<dbReference type="Proteomes" id="UP000050277">
    <property type="component" value="Unassembled WGS sequence"/>
</dbReference>
<proteinExistence type="predicted"/>
<gene>
    <name evidence="1" type="ORF">SE18_05265</name>
</gene>
<dbReference type="STRING" id="70996.SE18_05265"/>
<evidence type="ECO:0000313" key="1">
    <source>
        <dbReference type="EMBL" id="KPL90777.1"/>
    </source>
</evidence>
<organism evidence="1 2">
    <name type="scientific">Herpetosiphon geysericola</name>
    <dbReference type="NCBI Taxonomy" id="70996"/>
    <lineage>
        <taxon>Bacteria</taxon>
        <taxon>Bacillati</taxon>
        <taxon>Chloroflexota</taxon>
        <taxon>Chloroflexia</taxon>
        <taxon>Herpetosiphonales</taxon>
        <taxon>Herpetosiphonaceae</taxon>
        <taxon>Herpetosiphon</taxon>
    </lineage>
</organism>
<dbReference type="RefSeq" id="WP_054533377.1">
    <property type="nucleotide sequence ID" value="NZ_LGKP01000010.1"/>
</dbReference>
<comment type="caution">
    <text evidence="1">The sequence shown here is derived from an EMBL/GenBank/DDBJ whole genome shotgun (WGS) entry which is preliminary data.</text>
</comment>
<evidence type="ECO:0000313" key="2">
    <source>
        <dbReference type="Proteomes" id="UP000050277"/>
    </source>
</evidence>